<keyword evidence="2" id="KW-1185">Reference proteome</keyword>
<evidence type="ECO:0000313" key="2">
    <source>
        <dbReference type="Proteomes" id="UP000675284"/>
    </source>
</evidence>
<accession>A0A941IAU1</accession>
<gene>
    <name evidence="1" type="ORF">KCX74_13270</name>
</gene>
<dbReference type="Proteomes" id="UP000675284">
    <property type="component" value="Unassembled WGS sequence"/>
</dbReference>
<evidence type="ECO:0000313" key="1">
    <source>
        <dbReference type="EMBL" id="MBR7797013.1"/>
    </source>
</evidence>
<organism evidence="1 2">
    <name type="scientific">Virgibacillus salarius</name>
    <dbReference type="NCBI Taxonomy" id="447199"/>
    <lineage>
        <taxon>Bacteria</taxon>
        <taxon>Bacillati</taxon>
        <taxon>Bacillota</taxon>
        <taxon>Bacilli</taxon>
        <taxon>Bacillales</taxon>
        <taxon>Bacillaceae</taxon>
        <taxon>Virgibacillus</taxon>
    </lineage>
</organism>
<dbReference type="RefSeq" id="WP_034678965.1">
    <property type="nucleotide sequence ID" value="NZ_BAAACY010000131.1"/>
</dbReference>
<dbReference type="AlphaFoldDB" id="A0A941IAU1"/>
<comment type="caution">
    <text evidence="1">The sequence shown here is derived from an EMBL/GenBank/DDBJ whole genome shotgun (WGS) entry which is preliminary data.</text>
</comment>
<evidence type="ECO:0008006" key="3">
    <source>
        <dbReference type="Google" id="ProtNLM"/>
    </source>
</evidence>
<protein>
    <recommendedName>
        <fullName evidence="3">LysM domain-containing protein</fullName>
    </recommendedName>
</protein>
<name>A0A941IAU1_9BACI</name>
<sequence>MNFLKKAAIWFIIFLFLSSVYKDISNVQTTPFQEKESEVLHTDYHVTPIKVQTGDTVLSIVEEINKHQLNRLNIEKVLIDFQVINPKTDPYQLEIGNFYYFPIYD</sequence>
<proteinExistence type="predicted"/>
<dbReference type="EMBL" id="JAGSOT010000040">
    <property type="protein sequence ID" value="MBR7797013.1"/>
    <property type="molecule type" value="Genomic_DNA"/>
</dbReference>
<reference evidence="1" key="1">
    <citation type="submission" date="2021-04" db="EMBL/GenBank/DDBJ databases">
        <title>Isolation and polyphasic classification of algal microorganism.</title>
        <authorList>
            <person name="Wang S."/>
        </authorList>
    </citation>
    <scope>NUCLEOTIDE SEQUENCE</scope>
    <source>
        <strain evidence="1">720a</strain>
    </source>
</reference>